<dbReference type="Pfam" id="PF03814">
    <property type="entry name" value="KdpA"/>
    <property type="match status" value="1"/>
</dbReference>
<name>A0A8E7EIR1_9EURY</name>
<dbReference type="Proteomes" id="UP000680656">
    <property type="component" value="Chromosome"/>
</dbReference>
<dbReference type="AlphaFoldDB" id="A0A8E7EIR1"/>
<sequence length="99" mass="11299">MTGHVVENFLFANTEICVTKEVMRGFTRKEICKLGIYWVDHTRTVFYSSSHWLVSLQCFSYPNISIEKQDQTLSKINLLKNITSHSNTLPGSGSTNNKI</sequence>
<dbReference type="KEGG" id="mrtj:KHC33_10620"/>
<accession>A0A8E7EIR1</accession>
<reference evidence="1 2" key="1">
    <citation type="submission" date="2021-05" db="EMBL/GenBank/DDBJ databases">
        <title>A novel Methanospirillum isolate from a pyrite-forming mixed culture.</title>
        <authorList>
            <person name="Bunk B."/>
            <person name="Sproer C."/>
            <person name="Spring S."/>
            <person name="Pester M."/>
        </authorList>
    </citation>
    <scope>NUCLEOTIDE SEQUENCE [LARGE SCALE GENOMIC DNA]</scope>
    <source>
        <strain evidence="1 2">J.3.6.1-F.2.7.3</strain>
    </source>
</reference>
<organism evidence="1 2">
    <name type="scientific">Methanospirillum purgamenti</name>
    <dbReference type="NCBI Taxonomy" id="2834276"/>
    <lineage>
        <taxon>Archaea</taxon>
        <taxon>Methanobacteriati</taxon>
        <taxon>Methanobacteriota</taxon>
        <taxon>Stenosarchaea group</taxon>
        <taxon>Methanomicrobia</taxon>
        <taxon>Methanomicrobiales</taxon>
        <taxon>Methanospirillaceae</taxon>
        <taxon>Methanospirillum</taxon>
    </lineage>
</organism>
<evidence type="ECO:0000313" key="2">
    <source>
        <dbReference type="Proteomes" id="UP000680656"/>
    </source>
</evidence>
<dbReference type="GO" id="GO:0008556">
    <property type="term" value="F:P-type potassium transmembrane transporter activity"/>
    <property type="evidence" value="ECO:0007669"/>
    <property type="project" value="InterPro"/>
</dbReference>
<dbReference type="EMBL" id="CP075546">
    <property type="protein sequence ID" value="QVV87796.1"/>
    <property type="molecule type" value="Genomic_DNA"/>
</dbReference>
<gene>
    <name evidence="1" type="ORF">KHC33_10620</name>
</gene>
<keyword evidence="2" id="KW-1185">Reference proteome</keyword>
<evidence type="ECO:0000313" key="1">
    <source>
        <dbReference type="EMBL" id="QVV87796.1"/>
    </source>
</evidence>
<dbReference type="InterPro" id="IPR004623">
    <property type="entry name" value="KdpA"/>
</dbReference>
<protein>
    <submittedName>
        <fullName evidence="1">Potassium-transporting ATPase subunit KdpA</fullName>
    </submittedName>
</protein>
<proteinExistence type="predicted"/>